<sequence length="96" mass="10737">MIRMLDEDDSVIPSARADPKDVKLLAPLFEERPYALHLVRGRRQEAVRRLLPPPHPPAQLGAGRRLPEADDQHRIPRPDLIAVSNGNDAWARPPSG</sequence>
<evidence type="ECO:0000313" key="3">
    <source>
        <dbReference type="Proteomes" id="UP001601976"/>
    </source>
</evidence>
<name>A0ABW6RPZ2_9ACTN</name>
<feature type="region of interest" description="Disordered" evidence="1">
    <location>
        <begin position="49"/>
        <end position="96"/>
    </location>
</feature>
<evidence type="ECO:0000313" key="2">
    <source>
        <dbReference type="EMBL" id="MFF3343026.1"/>
    </source>
</evidence>
<proteinExistence type="predicted"/>
<organism evidence="2 3">
    <name type="scientific">Streptomyces flavidovirens</name>
    <dbReference type="NCBI Taxonomy" id="67298"/>
    <lineage>
        <taxon>Bacteria</taxon>
        <taxon>Bacillati</taxon>
        <taxon>Actinomycetota</taxon>
        <taxon>Actinomycetes</taxon>
        <taxon>Kitasatosporales</taxon>
        <taxon>Streptomycetaceae</taxon>
        <taxon>Streptomyces</taxon>
    </lineage>
</organism>
<reference evidence="2 3" key="1">
    <citation type="submission" date="2024-10" db="EMBL/GenBank/DDBJ databases">
        <title>The Natural Products Discovery Center: Release of the First 8490 Sequenced Strains for Exploring Actinobacteria Biosynthetic Diversity.</title>
        <authorList>
            <person name="Kalkreuter E."/>
            <person name="Kautsar S.A."/>
            <person name="Yang D."/>
            <person name="Bader C.D."/>
            <person name="Teijaro C.N."/>
            <person name="Fluegel L."/>
            <person name="Davis C.M."/>
            <person name="Simpson J.R."/>
            <person name="Lauterbach L."/>
            <person name="Steele A.D."/>
            <person name="Gui C."/>
            <person name="Meng S."/>
            <person name="Li G."/>
            <person name="Viehrig K."/>
            <person name="Ye F."/>
            <person name="Su P."/>
            <person name="Kiefer A.F."/>
            <person name="Nichols A."/>
            <person name="Cepeda A.J."/>
            <person name="Yan W."/>
            <person name="Fan B."/>
            <person name="Jiang Y."/>
            <person name="Adhikari A."/>
            <person name="Zheng C.-J."/>
            <person name="Schuster L."/>
            <person name="Cowan T.M."/>
            <person name="Smanski M.J."/>
            <person name="Chevrette M.G."/>
            <person name="De Carvalho L.P.S."/>
            <person name="Shen B."/>
        </authorList>
    </citation>
    <scope>NUCLEOTIDE SEQUENCE [LARGE SCALE GENOMIC DNA]</scope>
    <source>
        <strain evidence="2 3">NPDC003029</strain>
    </source>
</reference>
<protein>
    <recommendedName>
        <fullName evidence="4">Transposase</fullName>
    </recommendedName>
</protein>
<dbReference type="Proteomes" id="UP001601976">
    <property type="component" value="Unassembled WGS sequence"/>
</dbReference>
<comment type="caution">
    <text evidence="2">The sequence shown here is derived from an EMBL/GenBank/DDBJ whole genome shotgun (WGS) entry which is preliminary data.</text>
</comment>
<dbReference type="EMBL" id="JBIAPK010000012">
    <property type="protein sequence ID" value="MFF3343026.1"/>
    <property type="molecule type" value="Genomic_DNA"/>
</dbReference>
<evidence type="ECO:0000256" key="1">
    <source>
        <dbReference type="SAM" id="MobiDB-lite"/>
    </source>
</evidence>
<gene>
    <name evidence="2" type="ORF">ACFYWW_30650</name>
</gene>
<accession>A0ABW6RPZ2</accession>
<evidence type="ECO:0008006" key="4">
    <source>
        <dbReference type="Google" id="ProtNLM"/>
    </source>
</evidence>
<dbReference type="RefSeq" id="WP_387898495.1">
    <property type="nucleotide sequence ID" value="NZ_JBIAPK010000012.1"/>
</dbReference>
<keyword evidence="3" id="KW-1185">Reference proteome</keyword>
<feature type="compositionally biased region" description="Basic and acidic residues" evidence="1">
    <location>
        <begin position="65"/>
        <end position="77"/>
    </location>
</feature>